<keyword evidence="2" id="KW-1185">Reference proteome</keyword>
<dbReference type="Proteomes" id="UP000531594">
    <property type="component" value="Unassembled WGS sequence"/>
</dbReference>
<sequence>MNTKFPNKNVELDLAVHHLHLAVKQLEKASKYIHHHNSNVKLNNIHKMITNLLTQIESDELKYYRKVRKGNKQTKIMLEEERFRTNDNPNAAGTNKRGLLYRTW</sequence>
<protein>
    <submittedName>
        <fullName evidence="1">Uncharacterized protein (UPF0305 family)</fullName>
    </submittedName>
</protein>
<accession>A0A7X0HY73</accession>
<dbReference type="EMBL" id="JACHGK010000029">
    <property type="protein sequence ID" value="MBB6447785.1"/>
    <property type="molecule type" value="Genomic_DNA"/>
</dbReference>
<evidence type="ECO:0000313" key="1">
    <source>
        <dbReference type="EMBL" id="MBB6447785.1"/>
    </source>
</evidence>
<name>A0A7X0HY73_9BACI</name>
<reference evidence="1 2" key="1">
    <citation type="submission" date="2020-08" db="EMBL/GenBank/DDBJ databases">
        <title>Genomic Encyclopedia of Type Strains, Phase IV (KMG-IV): sequencing the most valuable type-strain genomes for metagenomic binning, comparative biology and taxonomic classification.</title>
        <authorList>
            <person name="Goeker M."/>
        </authorList>
    </citation>
    <scope>NUCLEOTIDE SEQUENCE [LARGE SCALE GENOMIC DNA]</scope>
    <source>
        <strain evidence="1 2">DSM 5391</strain>
    </source>
</reference>
<gene>
    <name evidence="1" type="ORF">HNR53_004495</name>
</gene>
<dbReference type="AlphaFoldDB" id="A0A7X0HY73"/>
<proteinExistence type="predicted"/>
<evidence type="ECO:0000313" key="2">
    <source>
        <dbReference type="Proteomes" id="UP000531594"/>
    </source>
</evidence>
<comment type="caution">
    <text evidence="1">The sequence shown here is derived from an EMBL/GenBank/DDBJ whole genome shotgun (WGS) entry which is preliminary data.</text>
</comment>
<dbReference type="RefSeq" id="WP_184530063.1">
    <property type="nucleotide sequence ID" value="NZ_JACHGK010000029.1"/>
</dbReference>
<organism evidence="1 2">
    <name type="scientific">Bacillus benzoevorans</name>
    <dbReference type="NCBI Taxonomy" id="1456"/>
    <lineage>
        <taxon>Bacteria</taxon>
        <taxon>Bacillati</taxon>
        <taxon>Bacillota</taxon>
        <taxon>Bacilli</taxon>
        <taxon>Bacillales</taxon>
        <taxon>Bacillaceae</taxon>
        <taxon>Bacillus</taxon>
    </lineage>
</organism>